<sequence length="95" mass="10342">MHRKGNRCHSDQPDKPQLEQNQQDTSGNSIPPSASSRAPARASVPRQEPQRQRLIYKSPKAPPPLIPPESGRQSYAQAVSGGVNRPALNFTTSST</sequence>
<proteinExistence type="predicted"/>
<comment type="caution">
    <text evidence="2">The sequence shown here is derived from an EMBL/GenBank/DDBJ whole genome shotgun (WGS) entry which is preliminary data.</text>
</comment>
<reference evidence="2" key="1">
    <citation type="submission" date="2023-08" db="EMBL/GenBank/DDBJ databases">
        <title>Chromosome-level Genome Assembly of mud carp (Cirrhinus molitorella).</title>
        <authorList>
            <person name="Liu H."/>
        </authorList>
    </citation>
    <scope>NUCLEOTIDE SEQUENCE</scope>
    <source>
        <strain evidence="2">Prfri</strain>
        <tissue evidence="2">Muscle</tissue>
    </source>
</reference>
<dbReference type="EMBL" id="JAUYZG010000006">
    <property type="protein sequence ID" value="KAK2905513.1"/>
    <property type="molecule type" value="Genomic_DNA"/>
</dbReference>
<dbReference type="AlphaFoldDB" id="A0AA88Q0A9"/>
<feature type="compositionally biased region" description="Basic and acidic residues" evidence="1">
    <location>
        <begin position="8"/>
        <end position="17"/>
    </location>
</feature>
<feature type="compositionally biased region" description="Polar residues" evidence="1">
    <location>
        <begin position="18"/>
        <end position="30"/>
    </location>
</feature>
<evidence type="ECO:0000313" key="3">
    <source>
        <dbReference type="Proteomes" id="UP001187343"/>
    </source>
</evidence>
<protein>
    <submittedName>
        <fullName evidence="2">Uncharacterized protein</fullName>
    </submittedName>
</protein>
<dbReference type="Proteomes" id="UP001187343">
    <property type="component" value="Unassembled WGS sequence"/>
</dbReference>
<name>A0AA88Q0A9_9TELE</name>
<gene>
    <name evidence="2" type="ORF">Q8A67_007312</name>
</gene>
<evidence type="ECO:0000256" key="1">
    <source>
        <dbReference type="SAM" id="MobiDB-lite"/>
    </source>
</evidence>
<feature type="compositionally biased region" description="Low complexity" evidence="1">
    <location>
        <begin position="31"/>
        <end position="46"/>
    </location>
</feature>
<keyword evidence="3" id="KW-1185">Reference proteome</keyword>
<feature type="region of interest" description="Disordered" evidence="1">
    <location>
        <begin position="1"/>
        <end position="95"/>
    </location>
</feature>
<evidence type="ECO:0000313" key="2">
    <source>
        <dbReference type="EMBL" id="KAK2905513.1"/>
    </source>
</evidence>
<accession>A0AA88Q0A9</accession>
<organism evidence="2 3">
    <name type="scientific">Cirrhinus molitorella</name>
    <name type="common">mud carp</name>
    <dbReference type="NCBI Taxonomy" id="172907"/>
    <lineage>
        <taxon>Eukaryota</taxon>
        <taxon>Metazoa</taxon>
        <taxon>Chordata</taxon>
        <taxon>Craniata</taxon>
        <taxon>Vertebrata</taxon>
        <taxon>Euteleostomi</taxon>
        <taxon>Actinopterygii</taxon>
        <taxon>Neopterygii</taxon>
        <taxon>Teleostei</taxon>
        <taxon>Ostariophysi</taxon>
        <taxon>Cypriniformes</taxon>
        <taxon>Cyprinidae</taxon>
        <taxon>Labeoninae</taxon>
        <taxon>Labeonini</taxon>
        <taxon>Cirrhinus</taxon>
    </lineage>
</organism>